<evidence type="ECO:0000256" key="6">
    <source>
        <dbReference type="ARBA" id="ARBA00023136"/>
    </source>
</evidence>
<dbReference type="SUPFAM" id="SSF82861">
    <property type="entry name" value="Mechanosensitive channel protein MscS (YggB), transmembrane region"/>
    <property type="match status" value="1"/>
</dbReference>
<feature type="domain" description="Mechanosensitive ion channel transmembrane helices 2/3" evidence="10">
    <location>
        <begin position="160"/>
        <end position="198"/>
    </location>
</feature>
<dbReference type="EMBL" id="LUKD01000001">
    <property type="protein sequence ID" value="KYG67883.1"/>
    <property type="molecule type" value="Genomic_DNA"/>
</dbReference>
<keyword evidence="5 7" id="KW-1133">Transmembrane helix</keyword>
<dbReference type="InterPro" id="IPR010920">
    <property type="entry name" value="LSM_dom_sf"/>
</dbReference>
<dbReference type="GO" id="GO:0005886">
    <property type="term" value="C:plasma membrane"/>
    <property type="evidence" value="ECO:0007669"/>
    <property type="project" value="UniProtKB-SubCell"/>
</dbReference>
<feature type="domain" description="Mechanosensitive ion channel MscS C-terminal" evidence="9">
    <location>
        <begin position="277"/>
        <end position="353"/>
    </location>
</feature>
<dbReference type="InterPro" id="IPR049142">
    <property type="entry name" value="MS_channel_1st"/>
</dbReference>
<sequence>MEKFLFEQTELFSHDLTVALKSTVFVIPNWKWGALAVALLLGFLLRPVFQFILKEFKKHNPFIKKFPNTFTAYFLSMPLERPVAWLLVIFFWFAVGDAIELSGKFGTYYDHILRGLVALYLIRVIYYAVDAITRVFMDVAAKTESTYDDQLVPFASRAMKVVVVVLGVLIALQSFGLNVMSLLAGLGLGGLALALAAQDTAANLFGSITILVDHPFKIGDWVKVKDMEGTVEEIGFRSTRIRTFYNSVITIPNAMMAKETIDNMGVRPARRIRQILGLAYETPPEKIEQFCDQVRYLLTQHKEVNPDTVTVAFNNYNASSLDVLVNFHINVATGADELKLQQQIFIEILKIAAQIKVDFAYPTQTVYYKNPEITSSPS</sequence>
<dbReference type="InterPro" id="IPR023408">
    <property type="entry name" value="MscS_beta-dom_sf"/>
</dbReference>
<dbReference type="Gene3D" id="2.30.30.60">
    <property type="match status" value="1"/>
</dbReference>
<dbReference type="Pfam" id="PF00924">
    <property type="entry name" value="MS_channel_2nd"/>
    <property type="match status" value="1"/>
</dbReference>
<organism evidence="11 12">
    <name type="scientific">Bdellovibrio bacteriovorus</name>
    <dbReference type="NCBI Taxonomy" id="959"/>
    <lineage>
        <taxon>Bacteria</taxon>
        <taxon>Pseudomonadati</taxon>
        <taxon>Bdellovibrionota</taxon>
        <taxon>Bdellovibrionia</taxon>
        <taxon>Bdellovibrionales</taxon>
        <taxon>Pseudobdellovibrionaceae</taxon>
        <taxon>Bdellovibrio</taxon>
    </lineage>
</organism>
<comment type="caution">
    <text evidence="11">The sequence shown here is derived from an EMBL/GenBank/DDBJ whole genome shotgun (WGS) entry which is preliminary data.</text>
</comment>
<evidence type="ECO:0000313" key="12">
    <source>
        <dbReference type="Proteomes" id="UP000075799"/>
    </source>
</evidence>
<dbReference type="AlphaFoldDB" id="A0A162GDI0"/>
<dbReference type="InterPro" id="IPR049278">
    <property type="entry name" value="MS_channel_C"/>
</dbReference>
<evidence type="ECO:0000256" key="5">
    <source>
        <dbReference type="ARBA" id="ARBA00022989"/>
    </source>
</evidence>
<reference evidence="11 12" key="1">
    <citation type="submission" date="2016-03" db="EMBL/GenBank/DDBJ databases">
        <authorList>
            <person name="Ploux O."/>
        </authorList>
    </citation>
    <scope>NUCLEOTIDE SEQUENCE [LARGE SCALE GENOMIC DNA]</scope>
    <source>
        <strain evidence="11 12">EC13</strain>
    </source>
</reference>
<keyword evidence="3" id="KW-1003">Cell membrane</keyword>
<keyword evidence="6 7" id="KW-0472">Membrane</keyword>
<accession>A0A162GDI0</accession>
<gene>
    <name evidence="11" type="ORF">AZI87_00995</name>
</gene>
<feature type="transmembrane region" description="Helical" evidence="7">
    <location>
        <begin position="154"/>
        <end position="173"/>
    </location>
</feature>
<dbReference type="InterPro" id="IPR011014">
    <property type="entry name" value="MscS_channel_TM-2"/>
</dbReference>
<proteinExistence type="inferred from homology"/>
<dbReference type="SUPFAM" id="SSF50182">
    <property type="entry name" value="Sm-like ribonucleoproteins"/>
    <property type="match status" value="1"/>
</dbReference>
<evidence type="ECO:0000256" key="3">
    <source>
        <dbReference type="ARBA" id="ARBA00022475"/>
    </source>
</evidence>
<evidence type="ECO:0000256" key="7">
    <source>
        <dbReference type="SAM" id="Phobius"/>
    </source>
</evidence>
<dbReference type="PANTHER" id="PTHR43634">
    <property type="entry name" value="OW CONDUCTANCE MECHANOSENSITIVE CHANNEL"/>
    <property type="match status" value="1"/>
</dbReference>
<dbReference type="GO" id="GO:0008381">
    <property type="term" value="F:mechanosensitive monoatomic ion channel activity"/>
    <property type="evidence" value="ECO:0007669"/>
    <property type="project" value="UniProtKB-ARBA"/>
</dbReference>
<feature type="domain" description="Mechanosensitive ion channel MscS" evidence="8">
    <location>
        <begin position="199"/>
        <end position="264"/>
    </location>
</feature>
<evidence type="ECO:0008006" key="13">
    <source>
        <dbReference type="Google" id="ProtNLM"/>
    </source>
</evidence>
<dbReference type="InterPro" id="IPR006685">
    <property type="entry name" value="MscS_channel_2nd"/>
</dbReference>
<dbReference type="Proteomes" id="UP000075799">
    <property type="component" value="Unassembled WGS sequence"/>
</dbReference>
<comment type="subcellular location">
    <subcellularLocation>
        <location evidence="1">Cell membrane</location>
        <topology evidence="1">Multi-pass membrane protein</topology>
    </subcellularLocation>
</comment>
<dbReference type="OrthoDB" id="5288997at2"/>
<dbReference type="InterPro" id="IPR045042">
    <property type="entry name" value="YnaI-like"/>
</dbReference>
<dbReference type="Pfam" id="PF21082">
    <property type="entry name" value="MS_channel_3rd"/>
    <property type="match status" value="1"/>
</dbReference>
<dbReference type="InterPro" id="IPR011066">
    <property type="entry name" value="MscS_channel_C_sf"/>
</dbReference>
<dbReference type="RefSeq" id="WP_063204587.1">
    <property type="nucleotide sequence ID" value="NZ_LUKD01000001.1"/>
</dbReference>
<evidence type="ECO:0000259" key="10">
    <source>
        <dbReference type="Pfam" id="PF21088"/>
    </source>
</evidence>
<protein>
    <recommendedName>
        <fullName evidence="13">Mechanosensitive ion channel protein MscS</fullName>
    </recommendedName>
</protein>
<evidence type="ECO:0000256" key="1">
    <source>
        <dbReference type="ARBA" id="ARBA00004651"/>
    </source>
</evidence>
<feature type="transmembrane region" description="Helical" evidence="7">
    <location>
        <begin position="70"/>
        <end position="92"/>
    </location>
</feature>
<dbReference type="Pfam" id="PF21088">
    <property type="entry name" value="MS_channel_1st"/>
    <property type="match status" value="1"/>
</dbReference>
<dbReference type="Gene3D" id="3.30.70.100">
    <property type="match status" value="1"/>
</dbReference>
<dbReference type="PANTHER" id="PTHR43634:SF2">
    <property type="entry name" value="LOW CONDUCTANCE MECHANOSENSITIVE CHANNEL YNAI"/>
    <property type="match status" value="1"/>
</dbReference>
<evidence type="ECO:0000259" key="9">
    <source>
        <dbReference type="Pfam" id="PF21082"/>
    </source>
</evidence>
<name>A0A162GDI0_BDEBC</name>
<evidence type="ECO:0000256" key="4">
    <source>
        <dbReference type="ARBA" id="ARBA00022692"/>
    </source>
</evidence>
<keyword evidence="4 7" id="KW-0812">Transmembrane</keyword>
<evidence type="ECO:0000256" key="2">
    <source>
        <dbReference type="ARBA" id="ARBA00008017"/>
    </source>
</evidence>
<dbReference type="SUPFAM" id="SSF82689">
    <property type="entry name" value="Mechanosensitive channel protein MscS (YggB), C-terminal domain"/>
    <property type="match status" value="1"/>
</dbReference>
<evidence type="ECO:0000259" key="8">
    <source>
        <dbReference type="Pfam" id="PF00924"/>
    </source>
</evidence>
<feature type="transmembrane region" description="Helical" evidence="7">
    <location>
        <begin position="112"/>
        <end position="133"/>
    </location>
</feature>
<feature type="transmembrane region" description="Helical" evidence="7">
    <location>
        <begin position="30"/>
        <end position="49"/>
    </location>
</feature>
<comment type="similarity">
    <text evidence="2">Belongs to the MscS (TC 1.A.23) family.</text>
</comment>
<dbReference type="Gene3D" id="1.10.287.1260">
    <property type="match status" value="1"/>
</dbReference>
<evidence type="ECO:0000313" key="11">
    <source>
        <dbReference type="EMBL" id="KYG67883.1"/>
    </source>
</evidence>